<keyword evidence="2" id="KW-1185">Reference proteome</keyword>
<dbReference type="Proteomes" id="UP000001542">
    <property type="component" value="Unassembled WGS sequence"/>
</dbReference>
<dbReference type="VEuPathDB" id="TrichDB:TVAGG3_0935780"/>
<evidence type="ECO:0008006" key="3">
    <source>
        <dbReference type="Google" id="ProtNLM"/>
    </source>
</evidence>
<dbReference type="RefSeq" id="XP_001315657.1">
    <property type="nucleotide sequence ID" value="XM_001315622.1"/>
</dbReference>
<name>A2EV51_TRIV3</name>
<sequence length="409" mass="47387">MVKIKFNNQALKRSAYYQQIDQATITINDQDFQLSRSYAVALSDKFLSKYINNQQYNHFQINVNLESTNAYDLFKSIISNQLSEFDCDEVVLRDIFHIGILLQSDDLKSLYINNVINKLQPEFKNSLKILECYFELECEDEMNEWIDNVASHFYEIDFNEMKQYALKHGFDIMQRILSNPHLRIESEDLLASLIISIAKEKEEFASLVEYIHLEHCTAQTFKEIYNASGENNSINFTKALCDAFVRSRISIYQKKHRNIYMNYFNSGDVKMHVSSTSKGKDEDINSYQDNCIHLSDQQSNQWVSWKIISDKAIQPTEYIVRSAPANANSASLLQSWEVVGTTIEGKKEVLSKVNNSPLSPGEIRTYSLNTDKKYTSFRLTQTDLNADGSNYLLLDVFDFSGYVFDYEDD</sequence>
<protein>
    <recommendedName>
        <fullName evidence="3">BACK domain-containing protein</fullName>
    </recommendedName>
</protein>
<dbReference type="InParanoid" id="A2EV51"/>
<dbReference type="EMBL" id="DS113504">
    <property type="protein sequence ID" value="EAY03434.1"/>
    <property type="molecule type" value="Genomic_DNA"/>
</dbReference>
<reference evidence="1" key="1">
    <citation type="submission" date="2006-10" db="EMBL/GenBank/DDBJ databases">
        <authorList>
            <person name="Amadeo P."/>
            <person name="Zhao Q."/>
            <person name="Wortman J."/>
            <person name="Fraser-Liggett C."/>
            <person name="Carlton J."/>
        </authorList>
    </citation>
    <scope>NUCLEOTIDE SEQUENCE</scope>
    <source>
        <strain evidence="1">G3</strain>
    </source>
</reference>
<organism evidence="1 2">
    <name type="scientific">Trichomonas vaginalis (strain ATCC PRA-98 / G3)</name>
    <dbReference type="NCBI Taxonomy" id="412133"/>
    <lineage>
        <taxon>Eukaryota</taxon>
        <taxon>Metamonada</taxon>
        <taxon>Parabasalia</taxon>
        <taxon>Trichomonadida</taxon>
        <taxon>Trichomonadidae</taxon>
        <taxon>Trichomonas</taxon>
    </lineage>
</organism>
<dbReference type="SMR" id="A2EV51"/>
<accession>A2EV51</accession>
<proteinExistence type="predicted"/>
<dbReference type="AlphaFoldDB" id="A2EV51"/>
<dbReference type="VEuPathDB" id="TrichDB:TVAG_412380"/>
<evidence type="ECO:0000313" key="2">
    <source>
        <dbReference type="Proteomes" id="UP000001542"/>
    </source>
</evidence>
<evidence type="ECO:0000313" key="1">
    <source>
        <dbReference type="EMBL" id="EAY03434.1"/>
    </source>
</evidence>
<dbReference type="KEGG" id="tva:4761280"/>
<gene>
    <name evidence="1" type="ORF">TVAG_412380</name>
</gene>
<reference evidence="1" key="2">
    <citation type="journal article" date="2007" name="Science">
        <title>Draft genome sequence of the sexually transmitted pathogen Trichomonas vaginalis.</title>
        <authorList>
            <person name="Carlton J.M."/>
            <person name="Hirt R.P."/>
            <person name="Silva J.C."/>
            <person name="Delcher A.L."/>
            <person name="Schatz M."/>
            <person name="Zhao Q."/>
            <person name="Wortman J.R."/>
            <person name="Bidwell S.L."/>
            <person name="Alsmark U.C.M."/>
            <person name="Besteiro S."/>
            <person name="Sicheritz-Ponten T."/>
            <person name="Noel C.J."/>
            <person name="Dacks J.B."/>
            <person name="Foster P.G."/>
            <person name="Simillion C."/>
            <person name="Van de Peer Y."/>
            <person name="Miranda-Saavedra D."/>
            <person name="Barton G.J."/>
            <person name="Westrop G.D."/>
            <person name="Mueller S."/>
            <person name="Dessi D."/>
            <person name="Fiori P.L."/>
            <person name="Ren Q."/>
            <person name="Paulsen I."/>
            <person name="Zhang H."/>
            <person name="Bastida-Corcuera F.D."/>
            <person name="Simoes-Barbosa A."/>
            <person name="Brown M.T."/>
            <person name="Hayes R.D."/>
            <person name="Mukherjee M."/>
            <person name="Okumura C.Y."/>
            <person name="Schneider R."/>
            <person name="Smith A.J."/>
            <person name="Vanacova S."/>
            <person name="Villalvazo M."/>
            <person name="Haas B.J."/>
            <person name="Pertea M."/>
            <person name="Feldblyum T.V."/>
            <person name="Utterback T.R."/>
            <person name="Shu C.L."/>
            <person name="Osoegawa K."/>
            <person name="de Jong P.J."/>
            <person name="Hrdy I."/>
            <person name="Horvathova L."/>
            <person name="Zubacova Z."/>
            <person name="Dolezal P."/>
            <person name="Malik S.B."/>
            <person name="Logsdon J.M. Jr."/>
            <person name="Henze K."/>
            <person name="Gupta A."/>
            <person name="Wang C.C."/>
            <person name="Dunne R.L."/>
            <person name="Upcroft J.A."/>
            <person name="Upcroft P."/>
            <person name="White O."/>
            <person name="Salzberg S.L."/>
            <person name="Tang P."/>
            <person name="Chiu C.-H."/>
            <person name="Lee Y.-S."/>
            <person name="Embley T.M."/>
            <person name="Coombs G.H."/>
            <person name="Mottram J.C."/>
            <person name="Tachezy J."/>
            <person name="Fraser-Liggett C.M."/>
            <person name="Johnson P.J."/>
        </authorList>
    </citation>
    <scope>NUCLEOTIDE SEQUENCE [LARGE SCALE GENOMIC DNA]</scope>
    <source>
        <strain evidence="1">G3</strain>
    </source>
</reference>